<evidence type="ECO:0000256" key="1">
    <source>
        <dbReference type="SAM" id="Phobius"/>
    </source>
</evidence>
<keyword evidence="1" id="KW-1133">Transmembrane helix</keyword>
<feature type="transmembrane region" description="Helical" evidence="1">
    <location>
        <begin position="21"/>
        <end position="50"/>
    </location>
</feature>
<accession>A0A533HWK5</accession>
<sequence>MSLPLLQPARRRRRNPPLATMLFVLLHVAGVISTTLLLTWGLFAFAFIVIGGFSFDGLMHQLANLASRYVAATPDRLASFRMTVLAAHLLLSSAVLIVRRHALLPKLEDRHG</sequence>
<gene>
    <name evidence="2" type="ORF">DI616_19015</name>
</gene>
<dbReference type="AlphaFoldDB" id="A0A533HWK5"/>
<feature type="transmembrane region" description="Helical" evidence="1">
    <location>
        <begin position="78"/>
        <end position="98"/>
    </location>
</feature>
<keyword evidence="1" id="KW-0472">Membrane</keyword>
<dbReference type="EMBL" id="VAFL01000027">
    <property type="protein sequence ID" value="TKW63909.1"/>
    <property type="molecule type" value="Genomic_DNA"/>
</dbReference>
<comment type="caution">
    <text evidence="2">The sequence shown here is derived from an EMBL/GenBank/DDBJ whole genome shotgun (WGS) entry which is preliminary data.</text>
</comment>
<name>A0A533HWK5_PARDE</name>
<evidence type="ECO:0000313" key="3">
    <source>
        <dbReference type="Proteomes" id="UP000315344"/>
    </source>
</evidence>
<keyword evidence="1" id="KW-0812">Transmembrane</keyword>
<proteinExistence type="predicted"/>
<evidence type="ECO:0000313" key="2">
    <source>
        <dbReference type="EMBL" id="TKW63909.1"/>
    </source>
</evidence>
<reference evidence="2 3" key="1">
    <citation type="journal article" date="2017" name="Nat. Commun.">
        <title>In situ click chemistry generation of cyclooxygenase-2 inhibitors.</title>
        <authorList>
            <person name="Bhardwaj A."/>
            <person name="Kaur J."/>
            <person name="Wuest M."/>
            <person name="Wuest F."/>
        </authorList>
    </citation>
    <scope>NUCLEOTIDE SEQUENCE [LARGE SCALE GENOMIC DNA]</scope>
    <source>
        <strain evidence="2">S2_012_000_R3_94</strain>
    </source>
</reference>
<dbReference type="Proteomes" id="UP000315344">
    <property type="component" value="Unassembled WGS sequence"/>
</dbReference>
<protein>
    <submittedName>
        <fullName evidence="2">Uncharacterized protein</fullName>
    </submittedName>
</protein>
<organism evidence="2 3">
    <name type="scientific">Paracoccus denitrificans</name>
    <dbReference type="NCBI Taxonomy" id="266"/>
    <lineage>
        <taxon>Bacteria</taxon>
        <taxon>Pseudomonadati</taxon>
        <taxon>Pseudomonadota</taxon>
        <taxon>Alphaproteobacteria</taxon>
        <taxon>Rhodobacterales</taxon>
        <taxon>Paracoccaceae</taxon>
        <taxon>Paracoccus</taxon>
    </lineage>
</organism>